<dbReference type="EMBL" id="BGPR01127059">
    <property type="protein sequence ID" value="GBN36325.1"/>
    <property type="molecule type" value="Genomic_DNA"/>
</dbReference>
<dbReference type="AlphaFoldDB" id="A0A4Y2NAA3"/>
<sequence>MISRPQVKFYFSTQIAKEVGKGCHFTFHRQAFPRKPFRKPMPQCLHRKAFHELPHRQSLNDKSAKTFPSKQFWKPFLQNRCRKTFYEPPVPSTVAPSGIVVSALAL</sequence>
<dbReference type="Proteomes" id="UP000499080">
    <property type="component" value="Unassembled WGS sequence"/>
</dbReference>
<name>A0A4Y2NAA3_ARAVE</name>
<gene>
    <name evidence="1" type="ORF">AVEN_260677_1</name>
</gene>
<keyword evidence="2" id="KW-1185">Reference proteome</keyword>
<proteinExistence type="predicted"/>
<reference evidence="1 2" key="1">
    <citation type="journal article" date="2019" name="Sci. Rep.">
        <title>Orb-weaving spider Araneus ventricosus genome elucidates the spidroin gene catalogue.</title>
        <authorList>
            <person name="Kono N."/>
            <person name="Nakamura H."/>
            <person name="Ohtoshi R."/>
            <person name="Moran D.A.P."/>
            <person name="Shinohara A."/>
            <person name="Yoshida Y."/>
            <person name="Fujiwara M."/>
            <person name="Mori M."/>
            <person name="Tomita M."/>
            <person name="Arakawa K."/>
        </authorList>
    </citation>
    <scope>NUCLEOTIDE SEQUENCE [LARGE SCALE GENOMIC DNA]</scope>
</reference>
<protein>
    <submittedName>
        <fullName evidence="1">Uncharacterized protein</fullName>
    </submittedName>
</protein>
<organism evidence="1 2">
    <name type="scientific">Araneus ventricosus</name>
    <name type="common">Orbweaver spider</name>
    <name type="synonym">Epeira ventricosa</name>
    <dbReference type="NCBI Taxonomy" id="182803"/>
    <lineage>
        <taxon>Eukaryota</taxon>
        <taxon>Metazoa</taxon>
        <taxon>Ecdysozoa</taxon>
        <taxon>Arthropoda</taxon>
        <taxon>Chelicerata</taxon>
        <taxon>Arachnida</taxon>
        <taxon>Araneae</taxon>
        <taxon>Araneomorphae</taxon>
        <taxon>Entelegynae</taxon>
        <taxon>Araneoidea</taxon>
        <taxon>Araneidae</taxon>
        <taxon>Araneus</taxon>
    </lineage>
</organism>
<evidence type="ECO:0000313" key="2">
    <source>
        <dbReference type="Proteomes" id="UP000499080"/>
    </source>
</evidence>
<evidence type="ECO:0000313" key="1">
    <source>
        <dbReference type="EMBL" id="GBN36325.1"/>
    </source>
</evidence>
<comment type="caution">
    <text evidence="1">The sequence shown here is derived from an EMBL/GenBank/DDBJ whole genome shotgun (WGS) entry which is preliminary data.</text>
</comment>
<accession>A0A4Y2NAA3</accession>